<reference evidence="2 3" key="1">
    <citation type="submission" date="2020-02" db="EMBL/GenBank/DDBJ databases">
        <authorList>
            <person name="Ma Q."/>
            <person name="Huang Y."/>
            <person name="Song X."/>
            <person name="Pei D."/>
        </authorList>
    </citation>
    <scope>NUCLEOTIDE SEQUENCE [LARGE SCALE GENOMIC DNA]</scope>
    <source>
        <strain evidence="2">Sxm20200214</strain>
        <tissue evidence="2">Leaf</tissue>
    </source>
</reference>
<feature type="domain" description="KIB1-4 beta-propeller" evidence="1">
    <location>
        <begin position="217"/>
        <end position="331"/>
    </location>
</feature>
<gene>
    <name evidence="2" type="ORF">Bca52824_030854</name>
</gene>
<dbReference type="AlphaFoldDB" id="A0A8X7S9K9"/>
<dbReference type="PANTHER" id="PTHR44259:SF97">
    <property type="entry name" value="DUF295 DOMAIN-CONTAINING PROTEIN"/>
    <property type="match status" value="1"/>
</dbReference>
<sequence length="367" mass="42370">MVVMRLELHRLYIGDSLRNLVKAVLGEAVQEEEGRQTTVTRVLRFWEAMTVNKGEPVLAGSLTIRLRTFNFEKQTQEITKAKYRKFREMSQLLSRVEKPLVSKNILRHNTDVVRWCSSMPTYPYMLLDYMLKLADSGKDSSDGQITIGKCSSKEEKHIEIKTQNIVDDVCNAMSLGYYNGALKVGMSEKEHLTSTNNVRPYIYYKPSDDTLKTEFDQDVDEINSSTTTAHFVEAASGEQFFIKWFFKDQLELDSEGLEQVTSRTRQFMVYRSKDYPPLTEHHQKDLSYTEDIGDFCIFLGQGEPFCIRASLHPGLRANCIYFAGYNFGVYDITTRCCNIFYTKSYKGCVPLRSSEFPYWPHPLSPYS</sequence>
<keyword evidence="3" id="KW-1185">Reference proteome</keyword>
<evidence type="ECO:0000313" key="3">
    <source>
        <dbReference type="Proteomes" id="UP000886595"/>
    </source>
</evidence>
<dbReference type="OrthoDB" id="642536at2759"/>
<proteinExistence type="predicted"/>
<dbReference type="Pfam" id="PF03478">
    <property type="entry name" value="Beta-prop_KIB1-4"/>
    <property type="match status" value="1"/>
</dbReference>
<evidence type="ECO:0000259" key="1">
    <source>
        <dbReference type="Pfam" id="PF03478"/>
    </source>
</evidence>
<dbReference type="Proteomes" id="UP000886595">
    <property type="component" value="Unassembled WGS sequence"/>
</dbReference>
<dbReference type="EMBL" id="JAAMPC010000007">
    <property type="protein sequence ID" value="KAG2302203.1"/>
    <property type="molecule type" value="Genomic_DNA"/>
</dbReference>
<evidence type="ECO:0000313" key="2">
    <source>
        <dbReference type="EMBL" id="KAG2302203.1"/>
    </source>
</evidence>
<protein>
    <recommendedName>
        <fullName evidence="1">KIB1-4 beta-propeller domain-containing protein</fullName>
    </recommendedName>
</protein>
<organism evidence="2 3">
    <name type="scientific">Brassica carinata</name>
    <name type="common">Ethiopian mustard</name>
    <name type="synonym">Abyssinian cabbage</name>
    <dbReference type="NCBI Taxonomy" id="52824"/>
    <lineage>
        <taxon>Eukaryota</taxon>
        <taxon>Viridiplantae</taxon>
        <taxon>Streptophyta</taxon>
        <taxon>Embryophyta</taxon>
        <taxon>Tracheophyta</taxon>
        <taxon>Spermatophyta</taxon>
        <taxon>Magnoliopsida</taxon>
        <taxon>eudicotyledons</taxon>
        <taxon>Gunneridae</taxon>
        <taxon>Pentapetalae</taxon>
        <taxon>rosids</taxon>
        <taxon>malvids</taxon>
        <taxon>Brassicales</taxon>
        <taxon>Brassicaceae</taxon>
        <taxon>Brassiceae</taxon>
        <taxon>Brassica</taxon>
    </lineage>
</organism>
<dbReference type="InterPro" id="IPR005174">
    <property type="entry name" value="KIB1-4_b-propeller"/>
</dbReference>
<comment type="caution">
    <text evidence="2">The sequence shown here is derived from an EMBL/GenBank/DDBJ whole genome shotgun (WGS) entry which is preliminary data.</text>
</comment>
<dbReference type="PANTHER" id="PTHR44259">
    <property type="entry name" value="OS07G0183000 PROTEIN-RELATED"/>
    <property type="match status" value="1"/>
</dbReference>
<dbReference type="InterPro" id="IPR050942">
    <property type="entry name" value="F-box_BR-signaling"/>
</dbReference>
<accession>A0A8X7S9K9</accession>
<name>A0A8X7S9K9_BRACI</name>